<dbReference type="InterPro" id="IPR003010">
    <property type="entry name" value="C-N_Hydrolase"/>
</dbReference>
<evidence type="ECO:0000256" key="1">
    <source>
        <dbReference type="ARBA" id="ARBA00022801"/>
    </source>
</evidence>
<dbReference type="InterPro" id="IPR036526">
    <property type="entry name" value="C-N_Hydrolase_sf"/>
</dbReference>
<sequence length="290" mass="31899">MKVSVVQSGNCTQDVSENVAMLLELSEQAATTNPDLILLPELATTPYFAAGDKSPKYRDWAEPVIGGASTAAFAKFAKDHNTALGFGMYELDNDVRYNSLVILNRNGEVVHGKTHDGKTYPAFRKLTAPSVHMPTLDVHEDEYCTAGPGPMNFDIDGVSTGALICYDRAFSEPWMANRALGADVVLLAVSSLGWRESLFINDLRLRAMEMGVFVIASNRSGEETCGGKTHDFFGRSCVIAPTGEVLAEAGGHNYPEIIHAELDMSLLAQARKDWPVWNDRRPEIYSWMYK</sequence>
<organism evidence="3">
    <name type="scientific">freshwater metagenome</name>
    <dbReference type="NCBI Taxonomy" id="449393"/>
    <lineage>
        <taxon>unclassified sequences</taxon>
        <taxon>metagenomes</taxon>
        <taxon>ecological metagenomes</taxon>
    </lineage>
</organism>
<dbReference type="InterPro" id="IPR050345">
    <property type="entry name" value="Aliph_Amidase/BUP"/>
</dbReference>
<dbReference type="PANTHER" id="PTHR43674">
    <property type="entry name" value="NITRILASE C965.09-RELATED"/>
    <property type="match status" value="1"/>
</dbReference>
<dbReference type="Gene3D" id="3.60.110.10">
    <property type="entry name" value="Carbon-nitrogen hydrolase"/>
    <property type="match status" value="1"/>
</dbReference>
<feature type="domain" description="CN hydrolase" evidence="2">
    <location>
        <begin position="1"/>
        <end position="264"/>
    </location>
</feature>
<dbReference type="GO" id="GO:0016811">
    <property type="term" value="F:hydrolase activity, acting on carbon-nitrogen (but not peptide) bonds, in linear amides"/>
    <property type="evidence" value="ECO:0007669"/>
    <property type="project" value="TreeGrafter"/>
</dbReference>
<gene>
    <name evidence="3" type="ORF">UFOPK2237_00301</name>
</gene>
<evidence type="ECO:0000313" key="3">
    <source>
        <dbReference type="EMBL" id="CAB4647535.1"/>
    </source>
</evidence>
<dbReference type="PANTHER" id="PTHR43674:SF16">
    <property type="entry name" value="CARBON-NITROGEN FAMILY, PUTATIVE (AFU_ORTHOLOGUE AFUA_5G02350)-RELATED"/>
    <property type="match status" value="1"/>
</dbReference>
<dbReference type="EMBL" id="CAEZWI010000021">
    <property type="protein sequence ID" value="CAB4647535.1"/>
    <property type="molecule type" value="Genomic_DNA"/>
</dbReference>
<evidence type="ECO:0000259" key="2">
    <source>
        <dbReference type="PROSITE" id="PS50263"/>
    </source>
</evidence>
<protein>
    <submittedName>
        <fullName evidence="3">Unannotated protein</fullName>
    </submittedName>
</protein>
<reference evidence="3" key="1">
    <citation type="submission" date="2020-05" db="EMBL/GenBank/DDBJ databases">
        <authorList>
            <person name="Chiriac C."/>
            <person name="Salcher M."/>
            <person name="Ghai R."/>
            <person name="Kavagutti S V."/>
        </authorList>
    </citation>
    <scope>NUCLEOTIDE SEQUENCE</scope>
</reference>
<name>A0A6J6KHC6_9ZZZZ</name>
<dbReference type="CDD" id="cd07197">
    <property type="entry name" value="nitrilase"/>
    <property type="match status" value="1"/>
</dbReference>
<dbReference type="PROSITE" id="PS50263">
    <property type="entry name" value="CN_HYDROLASE"/>
    <property type="match status" value="1"/>
</dbReference>
<dbReference type="SUPFAM" id="SSF56317">
    <property type="entry name" value="Carbon-nitrogen hydrolase"/>
    <property type="match status" value="1"/>
</dbReference>
<proteinExistence type="predicted"/>
<keyword evidence="1" id="KW-0378">Hydrolase</keyword>
<dbReference type="Pfam" id="PF00795">
    <property type="entry name" value="CN_hydrolase"/>
    <property type="match status" value="1"/>
</dbReference>
<dbReference type="AlphaFoldDB" id="A0A6J6KHC6"/>
<accession>A0A6J6KHC6</accession>